<reference evidence="1" key="1">
    <citation type="submission" date="2016-11" db="EMBL/GenBank/DDBJ databases">
        <title>The genome of Nicotiana attenuata.</title>
        <authorList>
            <person name="Xu S."/>
            <person name="Brockmoeller T."/>
            <person name="Gaquerel E."/>
            <person name="Navarro A."/>
            <person name="Kuhl H."/>
            <person name="Gase K."/>
            <person name="Ling Z."/>
            <person name="Zhou W."/>
            <person name="Kreitzer C."/>
            <person name="Stanke M."/>
            <person name="Tang H."/>
            <person name="Lyons E."/>
            <person name="Pandey P."/>
            <person name="Pandey S.P."/>
            <person name="Timmermann B."/>
            <person name="Baldwin I.T."/>
        </authorList>
    </citation>
    <scope>NUCLEOTIDE SEQUENCE [LARGE SCALE GENOMIC DNA]</scope>
    <source>
        <strain evidence="1">UT</strain>
    </source>
</reference>
<keyword evidence="2" id="KW-1185">Reference proteome</keyword>
<comment type="caution">
    <text evidence="1">The sequence shown here is derived from an EMBL/GenBank/DDBJ whole genome shotgun (WGS) entry which is preliminary data.</text>
</comment>
<feature type="non-terminal residue" evidence="1">
    <location>
        <position position="1"/>
    </location>
</feature>
<organism evidence="1 2">
    <name type="scientific">Nicotiana attenuata</name>
    <name type="common">Coyote tobacco</name>
    <dbReference type="NCBI Taxonomy" id="49451"/>
    <lineage>
        <taxon>Eukaryota</taxon>
        <taxon>Viridiplantae</taxon>
        <taxon>Streptophyta</taxon>
        <taxon>Embryophyta</taxon>
        <taxon>Tracheophyta</taxon>
        <taxon>Spermatophyta</taxon>
        <taxon>Magnoliopsida</taxon>
        <taxon>eudicotyledons</taxon>
        <taxon>Gunneridae</taxon>
        <taxon>Pentapetalae</taxon>
        <taxon>asterids</taxon>
        <taxon>lamiids</taxon>
        <taxon>Solanales</taxon>
        <taxon>Solanaceae</taxon>
        <taxon>Nicotianoideae</taxon>
        <taxon>Nicotianeae</taxon>
        <taxon>Nicotiana</taxon>
    </lineage>
</organism>
<protein>
    <submittedName>
        <fullName evidence="1">Uncharacterized protein</fullName>
    </submittedName>
</protein>
<evidence type="ECO:0000313" key="2">
    <source>
        <dbReference type="Proteomes" id="UP000187609"/>
    </source>
</evidence>
<sequence>LERIQVATDLSCSYGSFVLDISENSYSIFYSYIYTSIYCTLKSFGAEDTSMVWLLPNQNGEVGVYLKLINGNTQKSMKAKKKLVFKLKTPYYYI</sequence>
<name>A0A1J6IHA1_NICAT</name>
<dbReference type="AlphaFoldDB" id="A0A1J6IHA1"/>
<dbReference type="Proteomes" id="UP000187609">
    <property type="component" value="Unassembled WGS sequence"/>
</dbReference>
<gene>
    <name evidence="1" type="ORF">A4A49_53740</name>
</gene>
<evidence type="ECO:0000313" key="1">
    <source>
        <dbReference type="EMBL" id="OIT03748.1"/>
    </source>
</evidence>
<proteinExistence type="predicted"/>
<dbReference type="EMBL" id="MJEQ01037187">
    <property type="protein sequence ID" value="OIT03748.1"/>
    <property type="molecule type" value="Genomic_DNA"/>
</dbReference>
<accession>A0A1J6IHA1</accession>